<dbReference type="InterPro" id="IPR006059">
    <property type="entry name" value="SBP"/>
</dbReference>
<dbReference type="Pfam" id="PF01547">
    <property type="entry name" value="SBP_bac_1"/>
    <property type="match status" value="1"/>
</dbReference>
<dbReference type="InterPro" id="IPR006311">
    <property type="entry name" value="TAT_signal"/>
</dbReference>
<dbReference type="InterPro" id="IPR050490">
    <property type="entry name" value="Bact_solute-bd_prot1"/>
</dbReference>
<dbReference type="PANTHER" id="PTHR43649">
    <property type="entry name" value="ARABINOSE-BINDING PROTEIN-RELATED"/>
    <property type="match status" value="1"/>
</dbReference>
<organism evidence="1">
    <name type="scientific">Caldilineaceae bacterium SB0664_bin_27</name>
    <dbReference type="NCBI Taxonomy" id="2605260"/>
    <lineage>
        <taxon>Bacteria</taxon>
        <taxon>Bacillati</taxon>
        <taxon>Chloroflexota</taxon>
        <taxon>Caldilineae</taxon>
        <taxon>Caldilineales</taxon>
        <taxon>Caldilineaceae</taxon>
    </lineage>
</organism>
<name>A0A6B0Z007_9CHLR</name>
<gene>
    <name evidence="1" type="ORF">F4Y42_19200</name>
</gene>
<evidence type="ECO:0000313" key="1">
    <source>
        <dbReference type="EMBL" id="MXY95569.1"/>
    </source>
</evidence>
<comment type="caution">
    <text evidence="1">The sequence shown here is derived from an EMBL/GenBank/DDBJ whole genome shotgun (WGS) entry which is preliminary data.</text>
</comment>
<dbReference type="Gene3D" id="3.40.190.10">
    <property type="entry name" value="Periplasmic binding protein-like II"/>
    <property type="match status" value="1"/>
</dbReference>
<protein>
    <submittedName>
        <fullName evidence="1">Extracellular solute-binding protein</fullName>
    </submittedName>
</protein>
<dbReference type="EMBL" id="VXRG01000161">
    <property type="protein sequence ID" value="MXY95569.1"/>
    <property type="molecule type" value="Genomic_DNA"/>
</dbReference>
<proteinExistence type="predicted"/>
<dbReference type="SUPFAM" id="SSF53850">
    <property type="entry name" value="Periplasmic binding protein-like II"/>
    <property type="match status" value="1"/>
</dbReference>
<dbReference type="AlphaFoldDB" id="A0A6B0Z007"/>
<accession>A0A6B0Z007</accession>
<sequence>MAKAFQPLQITRKILSAIHLKEENCMKRRTISRRNFLRTSGLVAGSAALAACAAPAAAPASGGDDSAASEPQTISWWYAWGNLDPAVESISQLESFQAHIGENTTLDYRGSTNNEAVLTALAAGDPPDGGSNMDYPGLWSRGVCLPVNDMVDSSEIIDPNEVVDAVWQGGFYGADLIGVPSIESFLWYGLNYNAQHVEEAGLDPDNPPLTWEGVMEWHKELSQFDDGGNVLRIGLDPIDAMAGEPDFIATSYGHTWWNDEEQTFHLDHELMAQGIETQAEFFRFIGPDNFAGLRSVEGQGTWGAAFNAEVQSMIIEGYWHAGETTIQKPEVAVHNRATWAPVPAFREGAKIMATGPHMVQIYRDGKNPDGIFKVAEFLHTEEPLNIIFHEVGWIMGIQSWLPTIDADTFPGLRFYIDNIEEVTDWIVGRRSPIHWFVNTQLWDLREQVYRDLITPQEAVTELQKRAEDEWEAQGL</sequence>
<dbReference type="PROSITE" id="PS51318">
    <property type="entry name" value="TAT"/>
    <property type="match status" value="1"/>
</dbReference>
<reference evidence="1" key="1">
    <citation type="submission" date="2019-09" db="EMBL/GenBank/DDBJ databases">
        <title>Characterisation of the sponge microbiome using genome-centric metagenomics.</title>
        <authorList>
            <person name="Engelberts J.P."/>
            <person name="Robbins S.J."/>
            <person name="De Goeij J.M."/>
            <person name="Aranda M."/>
            <person name="Bell S.C."/>
            <person name="Webster N.S."/>
        </authorList>
    </citation>
    <scope>NUCLEOTIDE SEQUENCE</scope>
    <source>
        <strain evidence="1">SB0664_bin_27</strain>
    </source>
</reference>
<dbReference type="PANTHER" id="PTHR43649:SF12">
    <property type="entry name" value="DIACETYLCHITOBIOSE BINDING PROTEIN DASA"/>
    <property type="match status" value="1"/>
</dbReference>